<name>A0A2T0PQ30_9ACTN</name>
<gene>
    <name evidence="1" type="ORF">CLV72_11622</name>
</gene>
<dbReference type="EMBL" id="PVZC01000016">
    <property type="protein sequence ID" value="PRX90826.1"/>
    <property type="molecule type" value="Genomic_DNA"/>
</dbReference>
<dbReference type="Proteomes" id="UP000237846">
    <property type="component" value="Unassembled WGS sequence"/>
</dbReference>
<comment type="caution">
    <text evidence="1">The sequence shown here is derived from an EMBL/GenBank/DDBJ whole genome shotgun (WGS) entry which is preliminary data.</text>
</comment>
<evidence type="ECO:0000313" key="1">
    <source>
        <dbReference type="EMBL" id="PRX90826.1"/>
    </source>
</evidence>
<dbReference type="RefSeq" id="WP_170141188.1">
    <property type="nucleotide sequence ID" value="NZ_PVZC01000016.1"/>
</dbReference>
<organism evidence="1 2">
    <name type="scientific">Allonocardiopsis opalescens</name>
    <dbReference type="NCBI Taxonomy" id="1144618"/>
    <lineage>
        <taxon>Bacteria</taxon>
        <taxon>Bacillati</taxon>
        <taxon>Actinomycetota</taxon>
        <taxon>Actinomycetes</taxon>
        <taxon>Streptosporangiales</taxon>
        <taxon>Allonocardiopsis</taxon>
    </lineage>
</organism>
<accession>A0A2T0PQ30</accession>
<proteinExistence type="predicted"/>
<reference evidence="1 2" key="1">
    <citation type="submission" date="2018-03" db="EMBL/GenBank/DDBJ databases">
        <title>Genomic Encyclopedia of Archaeal and Bacterial Type Strains, Phase II (KMG-II): from individual species to whole genera.</title>
        <authorList>
            <person name="Goeker M."/>
        </authorList>
    </citation>
    <scope>NUCLEOTIDE SEQUENCE [LARGE SCALE GENOMIC DNA]</scope>
    <source>
        <strain evidence="1 2">DSM 45601</strain>
    </source>
</reference>
<sequence length="58" mass="5928">MAIIPAPPVCADLDITLTVGASSSRLGTLTVDLTDPIGPQLADALRQAADVLDAEPKE</sequence>
<protein>
    <submittedName>
        <fullName evidence="1">Uncharacterized protein</fullName>
    </submittedName>
</protein>
<evidence type="ECO:0000313" key="2">
    <source>
        <dbReference type="Proteomes" id="UP000237846"/>
    </source>
</evidence>
<keyword evidence="2" id="KW-1185">Reference proteome</keyword>
<dbReference type="AlphaFoldDB" id="A0A2T0PQ30"/>